<feature type="non-terminal residue" evidence="2">
    <location>
        <position position="1"/>
    </location>
</feature>
<keyword evidence="3" id="KW-1185">Reference proteome</keyword>
<feature type="region of interest" description="Disordered" evidence="1">
    <location>
        <begin position="61"/>
        <end position="88"/>
    </location>
</feature>
<evidence type="ECO:0000313" key="2">
    <source>
        <dbReference type="EMBL" id="RKO84902.1"/>
    </source>
</evidence>
<sequence>LHQYHPNPPPASSLPPKNRTFREYFKATPASVSDLFRRCTTPFPTRTLPAPLRAAPCRMGSKANGAGASTSGEGVPASEPGTKSVCDGGETKQEAATLRLAEGGATEEVSSRAGGSARLRGCVEDGKRGVLSKAAKGWSGGGPGRRPWTGPPAPCVVKKRVDTTAGGWVAGSEGRLCECVQDRNGEVGTRPGGVDVGDPRLVRNLTKGFGINPRASDQKKSNNGIASSGGHRGGTIPSGTEIQWETYVVTEAELKTMMHRNCELDAFEMLRMARCHNIFVNEPIKSVQMRIASRWTRQLGDGPKIEIAWGVHEAGLALSDGSRVADMVPTLKRVAFDKRYETFDRGGG</sequence>
<feature type="region of interest" description="Disordered" evidence="1">
    <location>
        <begin position="209"/>
        <end position="238"/>
    </location>
</feature>
<reference evidence="3" key="1">
    <citation type="journal article" date="2018" name="Nat. Microbiol.">
        <title>Leveraging single-cell genomics to expand the fungal tree of life.</title>
        <authorList>
            <person name="Ahrendt S.R."/>
            <person name="Quandt C.A."/>
            <person name="Ciobanu D."/>
            <person name="Clum A."/>
            <person name="Salamov A."/>
            <person name="Andreopoulos B."/>
            <person name="Cheng J.F."/>
            <person name="Woyke T."/>
            <person name="Pelin A."/>
            <person name="Henrissat B."/>
            <person name="Reynolds N.K."/>
            <person name="Benny G.L."/>
            <person name="Smith M.E."/>
            <person name="James T.Y."/>
            <person name="Grigoriev I.V."/>
        </authorList>
    </citation>
    <scope>NUCLEOTIDE SEQUENCE [LARGE SCALE GENOMIC DNA]</scope>
</reference>
<dbReference type="Proteomes" id="UP000269721">
    <property type="component" value="Unassembled WGS sequence"/>
</dbReference>
<organism evidence="2 3">
    <name type="scientific">Blyttiomyces helicus</name>
    <dbReference type="NCBI Taxonomy" id="388810"/>
    <lineage>
        <taxon>Eukaryota</taxon>
        <taxon>Fungi</taxon>
        <taxon>Fungi incertae sedis</taxon>
        <taxon>Chytridiomycota</taxon>
        <taxon>Chytridiomycota incertae sedis</taxon>
        <taxon>Chytridiomycetes</taxon>
        <taxon>Chytridiomycetes incertae sedis</taxon>
        <taxon>Blyttiomyces</taxon>
    </lineage>
</organism>
<dbReference type="AlphaFoldDB" id="A0A4P9VZW6"/>
<accession>A0A4P9VZW6</accession>
<protein>
    <submittedName>
        <fullName evidence="2">Uncharacterized protein</fullName>
    </submittedName>
</protein>
<evidence type="ECO:0000313" key="3">
    <source>
        <dbReference type="Proteomes" id="UP000269721"/>
    </source>
</evidence>
<name>A0A4P9VZW6_9FUNG</name>
<gene>
    <name evidence="2" type="ORF">BDK51DRAFT_26962</name>
</gene>
<proteinExistence type="predicted"/>
<dbReference type="EMBL" id="KZ999615">
    <property type="protein sequence ID" value="RKO84902.1"/>
    <property type="molecule type" value="Genomic_DNA"/>
</dbReference>
<evidence type="ECO:0000256" key="1">
    <source>
        <dbReference type="SAM" id="MobiDB-lite"/>
    </source>
</evidence>